<evidence type="ECO:0000313" key="2">
    <source>
        <dbReference type="EMBL" id="AAK49541.1"/>
    </source>
</evidence>
<geneLocation type="plasmid" evidence="2">
    <name>pFKN</name>
</geneLocation>
<keyword evidence="2" id="KW-0614">Plasmid</keyword>
<feature type="region of interest" description="Disordered" evidence="1">
    <location>
        <begin position="122"/>
        <end position="211"/>
    </location>
</feature>
<feature type="compositionally biased region" description="Polar residues" evidence="1">
    <location>
        <begin position="124"/>
        <end position="211"/>
    </location>
</feature>
<name>Q93TE9_PSEYM</name>
<reference evidence="2" key="1">
    <citation type="submission" date="2001-03" db="EMBL/GenBank/DDBJ databases">
        <authorList>
            <person name="Rohmer L.M."/>
            <person name="Marchesini P."/>
            <person name="Kjemtrup S."/>
            <person name="Chang J.H."/>
            <person name="Dangl J.L."/>
        </authorList>
    </citation>
    <scope>NUCLEOTIDE SEQUENCE</scope>
    <source>
        <strain evidence="2">M6</strain>
        <plasmid evidence="2">pFKN</plasmid>
    </source>
</reference>
<dbReference type="EMBL" id="AF359557">
    <property type="protein sequence ID" value="AAK49541.1"/>
    <property type="molecule type" value="Genomic_DNA"/>
</dbReference>
<evidence type="ECO:0000256" key="1">
    <source>
        <dbReference type="SAM" id="MobiDB-lite"/>
    </source>
</evidence>
<accession>Q93TE9</accession>
<proteinExistence type="predicted"/>
<dbReference type="AlphaFoldDB" id="Q93TE9"/>
<organism evidence="2">
    <name type="scientific">Pseudomonas syringae pv. maculicola str. M6</name>
    <dbReference type="NCBI Taxonomy" id="698750"/>
    <lineage>
        <taxon>Bacteria</taxon>
        <taxon>Pseudomonadati</taxon>
        <taxon>Pseudomonadota</taxon>
        <taxon>Gammaproteobacteria</taxon>
        <taxon>Pseudomonadales</taxon>
        <taxon>Pseudomonadaceae</taxon>
        <taxon>Pseudomonas</taxon>
    </lineage>
</organism>
<dbReference type="InterPro" id="IPR052690">
    <property type="entry name" value="Antho-RFamide"/>
</dbReference>
<dbReference type="PANTHER" id="PTHR31709:SF3">
    <property type="entry name" value="LEUCINE ZIPPER PROTEIN 4-RELATED"/>
    <property type="match status" value="1"/>
</dbReference>
<reference evidence="2" key="2">
    <citation type="journal article" date="2003" name="Mol. Microbiol.">
        <title>Nucleotide sequence, functional characterization and evolution of pFKN, a virulence plasmid in Pseudomonas syringae pathovar maculicola.</title>
        <authorList>
            <person name="Rohmer L."/>
            <person name="Kjemtrup S."/>
            <person name="Marchesini P."/>
            <person name="Dangl J.L."/>
        </authorList>
    </citation>
    <scope>NUCLEOTIDE SEQUENCE</scope>
    <source>
        <strain evidence="2">M6</strain>
        <plasmid evidence="2">pFKN</plasmid>
    </source>
</reference>
<protein>
    <submittedName>
        <fullName evidence="2">Uncharacterized protein</fullName>
    </submittedName>
</protein>
<dbReference type="PANTHER" id="PTHR31709">
    <property type="entry name" value="LEUCINE ZIPPER PROTEIN 4-RELATED"/>
    <property type="match status" value="1"/>
</dbReference>
<sequence>MVDSSGVQLIYDALELLGGFVAFQADHLPMPTVFVLVRNVGTAIVFREAVEAVSHNEFVVFSVCLEDYQVRRQVAEIVFNSIMLERFPLLDRVDVKFSQAQSSSMWVKPRFYTKTLTWDEKTSQPHNLTTSQPHNLTTSQPHNLTTSQPHNLTTSQPHNLTTSQPHNLTTSQPHNLTTSQPHNLTTSQPHNLTTSQPHNLTTSQPHNLTTA</sequence>